<dbReference type="SUPFAM" id="SSF57184">
    <property type="entry name" value="Growth factor receptor domain"/>
    <property type="match status" value="1"/>
</dbReference>
<dbReference type="EMBL" id="CAJHUC010000444">
    <property type="protein sequence ID" value="CAD7696201.1"/>
    <property type="molecule type" value="Genomic_DNA"/>
</dbReference>
<feature type="transmembrane region" description="Helical" evidence="2">
    <location>
        <begin position="796"/>
        <end position="819"/>
    </location>
</feature>
<proteinExistence type="predicted"/>
<dbReference type="InterPro" id="IPR009030">
    <property type="entry name" value="Growth_fac_rcpt_cys_sf"/>
</dbReference>
<feature type="region of interest" description="Disordered" evidence="1">
    <location>
        <begin position="1282"/>
        <end position="1315"/>
    </location>
</feature>
<keyword evidence="2" id="KW-1133">Transmembrane helix</keyword>
<dbReference type="Gene3D" id="3.40.50.2300">
    <property type="match status" value="2"/>
</dbReference>
<protein>
    <recommendedName>
        <fullName evidence="5">Tyrosine-protein kinase ephrin type A/B receptor-like domain-containing protein</fullName>
    </recommendedName>
</protein>
<dbReference type="Proteomes" id="UP000708148">
    <property type="component" value="Unassembled WGS sequence"/>
</dbReference>
<dbReference type="SUPFAM" id="SSF53822">
    <property type="entry name" value="Periplasmic binding protein-like I"/>
    <property type="match status" value="1"/>
</dbReference>
<evidence type="ECO:0008006" key="5">
    <source>
        <dbReference type="Google" id="ProtNLM"/>
    </source>
</evidence>
<dbReference type="PANTHER" id="PTHR11319">
    <property type="entry name" value="G PROTEIN-COUPLED RECEPTOR-RELATED"/>
    <property type="match status" value="1"/>
</dbReference>
<keyword evidence="2" id="KW-0472">Membrane</keyword>
<keyword evidence="2" id="KW-0812">Transmembrane</keyword>
<feature type="transmembrane region" description="Helical" evidence="2">
    <location>
        <begin position="604"/>
        <end position="624"/>
    </location>
</feature>
<evidence type="ECO:0000313" key="3">
    <source>
        <dbReference type="EMBL" id="CAD7696201.1"/>
    </source>
</evidence>
<dbReference type="OrthoDB" id="536686at2759"/>
<dbReference type="InterPro" id="IPR028082">
    <property type="entry name" value="Peripla_BP_I"/>
</dbReference>
<feature type="transmembrane region" description="Helical" evidence="2">
    <location>
        <begin position="905"/>
        <end position="925"/>
    </location>
</feature>
<sequence length="1315" mass="145207">MGEHIERDGVRSIGQRGRSPGVFAVGAVLSQQGSAGGQMAEAGRGYRLFESFANRRNGGRGVEVVGRDGPLYFRFDLTLADDLGDAGRHGDLVGEQLGEGGAHFLLGSGPGFAEEESARAEDAGRIVVHCCAGNESVFREGRRRVFGVAVSRRRYAELAINHMNLNGLRRVAVVTDGARETSAGVCDAGVEAVRRYQERVNKEGMEVVGGVADVGSDGGGDVGRVAIEEFAAKARGSGAEAVLACLSEGQGRMLVDEFERIRYPLKAFFLTDGPADDDWVRGAQSPQRVENLLSAAQWHSSVDRHDDFFSSSRAYSDAFRAQYGTRPTDWAAAASAAGYALARAIQNAFRSCDVLPTGGDPDELLFGSLDCSDGGRETGYERVTLALAGLDVDTFFGKIRFDMLGRNIGKHPITTQVHLDAKGVARVEAVLPVAAATTNLVLPARNRFREVCREGQFLSRAAEDWLDPCRPCEVGRVSIGMDEPTCRGCAPGLYWENRTTCSKCPENTKVEGNNIGIEACVCRAGYYREGVSVAGPCRECPVGLNCSGGAAPPCATAGYWMDEGTKSVYECDPGFICRGECGEQCIEEGYFVLMRRCYKCISSAAVIAMMVVLVVAWYVINIVVSRNVASLDIMLSWAQLANVLGEVDLNWPKRLTQVFSVASVLDFDVDILSPSCLLPWSFTHSVVAQLALPLVMTSMRVMGYLLSRLALQAYENANYPQRKRLMSLSWLVEIPESTKQLNANWDLCIAAFLSSLDVTYITVTKYSFSAFKCREIGGVSVLQASLDIVCGSREHFIIQCLGVFGMLAYSGGFLAFVGWKIWNLHRQQSLQEPVNLRRYGWLYRRFELDYFWTSLVAVSRKLLFMLVLVCLSSPAFQAFALAIIINGSLMLHMITAPYVDTHFDLLFSFLLLALMSVAFGGAMFYSDNLPPSNRVILEWLVLSALFIMVVVFAVIFVLEMRSMYHVHRLRKRHRHILLRTGRHSQKWSHIGASSKKDHRCQISDELLMTFNPGFLYKALIKNPENMVAWDKLTDMLKDFMSDQSETSYLSMDNVADFWRKLVERFPELVDFLAVTDDASRGSFLKFATALYTDFYLKKKVEQLPLNSVLNWRDRPALAHWLAIANDDERELFTGFMAKLFRSSQGEKAAQLLQMSKVGQSAEKIGAERSCRALKKRVSSKHYDGIMKEINDGKGPLTHSAMARRRHPPGCGCSSRIAGNIKSDSVKELVDVVTYNPLFRIEPNMEGENQQGDIHAFGESHPYTINEEGEDWAKVSIASLGSQPSLGTHESSFSFRSPSDPQEMASMSSPPGGEPE</sequence>
<dbReference type="PANTHER" id="PTHR11319:SF35">
    <property type="entry name" value="OUTER MEMBRANE PROTEIN PMPC-RELATED"/>
    <property type="match status" value="1"/>
</dbReference>
<name>A0A8S1IRW1_9CHLO</name>
<dbReference type="CDD" id="cd00185">
    <property type="entry name" value="TNFRSF"/>
    <property type="match status" value="1"/>
</dbReference>
<evidence type="ECO:0000256" key="2">
    <source>
        <dbReference type="SAM" id="Phobius"/>
    </source>
</evidence>
<feature type="compositionally biased region" description="Polar residues" evidence="1">
    <location>
        <begin position="1282"/>
        <end position="1308"/>
    </location>
</feature>
<gene>
    <name evidence="3" type="ORF">OSTQU699_LOCUS1562</name>
</gene>
<comment type="caution">
    <text evidence="3">The sequence shown here is derived from an EMBL/GenBank/DDBJ whole genome shotgun (WGS) entry which is preliminary data.</text>
</comment>
<organism evidence="3 4">
    <name type="scientific">Ostreobium quekettii</name>
    <dbReference type="NCBI Taxonomy" id="121088"/>
    <lineage>
        <taxon>Eukaryota</taxon>
        <taxon>Viridiplantae</taxon>
        <taxon>Chlorophyta</taxon>
        <taxon>core chlorophytes</taxon>
        <taxon>Ulvophyceae</taxon>
        <taxon>TCBD clade</taxon>
        <taxon>Bryopsidales</taxon>
        <taxon>Ostreobineae</taxon>
        <taxon>Ostreobiaceae</taxon>
        <taxon>Ostreobium</taxon>
    </lineage>
</organism>
<keyword evidence="4" id="KW-1185">Reference proteome</keyword>
<evidence type="ECO:0000313" key="4">
    <source>
        <dbReference type="Proteomes" id="UP000708148"/>
    </source>
</evidence>
<accession>A0A8S1IRW1</accession>
<reference evidence="3" key="1">
    <citation type="submission" date="2020-12" db="EMBL/GenBank/DDBJ databases">
        <authorList>
            <person name="Iha C."/>
        </authorList>
    </citation>
    <scope>NUCLEOTIDE SEQUENCE</scope>
</reference>
<feature type="transmembrane region" description="Helical" evidence="2">
    <location>
        <begin position="937"/>
        <end position="958"/>
    </location>
</feature>
<evidence type="ECO:0000256" key="1">
    <source>
        <dbReference type="SAM" id="MobiDB-lite"/>
    </source>
</evidence>